<dbReference type="InterPro" id="IPR050206">
    <property type="entry name" value="FtsK/SpoIIIE/SftA"/>
</dbReference>
<protein>
    <submittedName>
        <fullName evidence="5">FtsK/SpoIIIE domain-containing protein</fullName>
    </submittedName>
</protein>
<dbReference type="InterPro" id="IPR027417">
    <property type="entry name" value="P-loop_NTPase"/>
</dbReference>
<reference evidence="6" key="1">
    <citation type="submission" date="2023-07" db="EMBL/GenBank/DDBJ databases">
        <title>The carbon used by Thiothrix.</title>
        <authorList>
            <person name="Chen L."/>
        </authorList>
    </citation>
    <scope>NUCLEOTIDE SEQUENCE [LARGE SCALE GENOMIC DNA]</scope>
</reference>
<dbReference type="SUPFAM" id="SSF52540">
    <property type="entry name" value="P-loop containing nucleoside triphosphate hydrolases"/>
    <property type="match status" value="1"/>
</dbReference>
<dbReference type="Proteomes" id="UP001308005">
    <property type="component" value="Unassembled WGS sequence"/>
</dbReference>
<evidence type="ECO:0000313" key="6">
    <source>
        <dbReference type="Proteomes" id="UP001308005"/>
    </source>
</evidence>
<sequence length="414" mass="45111">MELMIGKFNPAHFAPETLTGAVSIGLAASLGLFANAPATAATALTGMGLYKLWKLHRTRWLRDGYLFDSPYVENDILPDMLGLAPGINELVTERLRMATGNDELTAFESASAQYRLLTVSNNDPQQIAKVLPRIASVLGIAPEELGFIPTAGKDKSIILAPLPREDWQAVPFDESALQPRKLMGYIGQDVLGKPVTYDRKDSPHMLISGTTGAGKTEAIRADMHSMRLSGLKPEIHIIDAKATLRREQCASFTADMREGLEMLGDINQRARERMQEIVAAGCDNWFQYRKKRPEACPAPIFIYIDEYPQFRALAGKEAVEAVVGEILRVHRSAGVFLTIGIQKPKATEFPTEMRDMLDVRLAMRVPDSKASEVAIDTGGAEGLPGEGAFMFRAGGSAIVRGRGAFLAQQAGQPG</sequence>
<dbReference type="RefSeq" id="WP_324696011.1">
    <property type="nucleotide sequence ID" value="NZ_JAYMYJ010000119.1"/>
</dbReference>
<evidence type="ECO:0000256" key="1">
    <source>
        <dbReference type="ARBA" id="ARBA00022741"/>
    </source>
</evidence>
<dbReference type="Pfam" id="PF01580">
    <property type="entry name" value="FtsK_SpoIIIE"/>
    <property type="match status" value="1"/>
</dbReference>
<keyword evidence="6" id="KW-1185">Reference proteome</keyword>
<dbReference type="Gene3D" id="3.40.50.300">
    <property type="entry name" value="P-loop containing nucleotide triphosphate hydrolases"/>
    <property type="match status" value="1"/>
</dbReference>
<dbReference type="PANTHER" id="PTHR22683">
    <property type="entry name" value="SPORULATION PROTEIN RELATED"/>
    <property type="match status" value="1"/>
</dbReference>
<evidence type="ECO:0000313" key="5">
    <source>
        <dbReference type="EMBL" id="MEB4591991.1"/>
    </source>
</evidence>
<keyword evidence="2 3" id="KW-0067">ATP-binding</keyword>
<evidence type="ECO:0000259" key="4">
    <source>
        <dbReference type="PROSITE" id="PS50901"/>
    </source>
</evidence>
<dbReference type="PANTHER" id="PTHR22683:SF41">
    <property type="entry name" value="DNA TRANSLOCASE FTSK"/>
    <property type="match status" value="1"/>
</dbReference>
<proteinExistence type="predicted"/>
<keyword evidence="1 3" id="KW-0547">Nucleotide-binding</keyword>
<dbReference type="InterPro" id="IPR002543">
    <property type="entry name" value="FtsK_dom"/>
</dbReference>
<comment type="caution">
    <text evidence="5">The sequence shown here is derived from an EMBL/GenBank/DDBJ whole genome shotgun (WGS) entry which is preliminary data.</text>
</comment>
<evidence type="ECO:0000256" key="3">
    <source>
        <dbReference type="PROSITE-ProRule" id="PRU00289"/>
    </source>
</evidence>
<organism evidence="5 6">
    <name type="scientific">Candidatus Thiothrix phosphatis</name>
    <dbReference type="NCBI Taxonomy" id="3112415"/>
    <lineage>
        <taxon>Bacteria</taxon>
        <taxon>Pseudomonadati</taxon>
        <taxon>Pseudomonadota</taxon>
        <taxon>Gammaproteobacteria</taxon>
        <taxon>Thiotrichales</taxon>
        <taxon>Thiotrichaceae</taxon>
        <taxon>Thiothrix</taxon>
    </lineage>
</organism>
<gene>
    <name evidence="5" type="ORF">VSS37_13440</name>
</gene>
<reference evidence="5 6" key="2">
    <citation type="submission" date="2024-01" db="EMBL/GenBank/DDBJ databases">
        <authorList>
            <person name="Xie X."/>
        </authorList>
    </citation>
    <scope>NUCLEOTIDE SEQUENCE [LARGE SCALE GENOMIC DNA]</scope>
    <source>
        <strain evidence="5">SCUT-1</strain>
    </source>
</reference>
<feature type="binding site" evidence="3">
    <location>
        <begin position="209"/>
        <end position="216"/>
    </location>
    <ligand>
        <name>ATP</name>
        <dbReference type="ChEBI" id="CHEBI:30616"/>
    </ligand>
</feature>
<name>A0ABU6CYS6_9GAMM</name>
<feature type="domain" description="FtsK" evidence="4">
    <location>
        <begin position="192"/>
        <end position="372"/>
    </location>
</feature>
<evidence type="ECO:0000256" key="2">
    <source>
        <dbReference type="ARBA" id="ARBA00022840"/>
    </source>
</evidence>
<dbReference type="EMBL" id="JAYMYJ010000119">
    <property type="protein sequence ID" value="MEB4591991.1"/>
    <property type="molecule type" value="Genomic_DNA"/>
</dbReference>
<dbReference type="PROSITE" id="PS50901">
    <property type="entry name" value="FTSK"/>
    <property type="match status" value="1"/>
</dbReference>
<accession>A0ABU6CYS6</accession>